<dbReference type="SUPFAM" id="SSF57959">
    <property type="entry name" value="Leucine zipper domain"/>
    <property type="match status" value="1"/>
</dbReference>
<dbReference type="InterPro" id="IPR046347">
    <property type="entry name" value="bZIP_sf"/>
</dbReference>
<dbReference type="CDD" id="cd14686">
    <property type="entry name" value="bZIP"/>
    <property type="match status" value="1"/>
</dbReference>
<feature type="region of interest" description="Disordered" evidence="1">
    <location>
        <begin position="1"/>
        <end position="103"/>
    </location>
</feature>
<dbReference type="Gene3D" id="1.20.5.170">
    <property type="match status" value="1"/>
</dbReference>
<evidence type="ECO:0000313" key="4">
    <source>
        <dbReference type="Proteomes" id="UP001489004"/>
    </source>
</evidence>
<feature type="domain" description="BZIP" evidence="2">
    <location>
        <begin position="88"/>
        <end position="103"/>
    </location>
</feature>
<gene>
    <name evidence="3" type="ORF">WJX72_000611</name>
</gene>
<protein>
    <recommendedName>
        <fullName evidence="2">BZIP domain-containing protein</fullName>
    </recommendedName>
</protein>
<accession>A0AAW1Q9R9</accession>
<comment type="caution">
    <text evidence="3">The sequence shown here is derived from an EMBL/GenBank/DDBJ whole genome shotgun (WGS) entry which is preliminary data.</text>
</comment>
<dbReference type="AlphaFoldDB" id="A0AAW1Q9R9"/>
<keyword evidence="4" id="KW-1185">Reference proteome</keyword>
<name>A0AAW1Q9R9_9CHLO</name>
<dbReference type="EMBL" id="JALJOR010000004">
    <property type="protein sequence ID" value="KAK9817685.1"/>
    <property type="molecule type" value="Genomic_DNA"/>
</dbReference>
<evidence type="ECO:0000256" key="1">
    <source>
        <dbReference type="SAM" id="MobiDB-lite"/>
    </source>
</evidence>
<sequence length="471" mass="52667">MSSRNTSLYVPLSAPGTSHGPSDFPHIGDPLSPGPLPPQFFDQLFPELPRQAGGQPAAADCGSQHNARQTEARPKKQPKQEETDRVARVQLKNRTAQSRYRQRQKEKVEEYKATIETLTQQLEALKMEKAQLQDYNSLLQKVARNRDEQSTSIVAPMPAQVPASQQAKLNAMCAAILEFMQRLQPHRRDLPRPLTVDFIKNQTASQHFAWRQEYITQLGSSLLDGGDVVDSPAHKRLVELIQGHRRIALGMADVHPRLWRQLESGLKSQPCPQGTWRRVLEAMALTPEQKRHLLESRQRLLRKMQDIVHQRKKIVSVLQVAVPGMERDHKNATSFVRASQAADELQASLDAEHRAVVQFLRDGYCSEIISPLQEARGEIEASPYFMDTLAICNAIAEEAGEPAQLFAEVTGYFEQFDQQPRAPVFARDTSLMPSESPFHALAGLPVGPDLADGPSAEPGWLQAFSHIKAST</sequence>
<feature type="compositionally biased region" description="Low complexity" evidence="1">
    <location>
        <begin position="39"/>
        <end position="49"/>
    </location>
</feature>
<dbReference type="PROSITE" id="PS00036">
    <property type="entry name" value="BZIP_BASIC"/>
    <property type="match status" value="1"/>
</dbReference>
<organism evidence="3 4">
    <name type="scientific">[Myrmecia] bisecta</name>
    <dbReference type="NCBI Taxonomy" id="41462"/>
    <lineage>
        <taxon>Eukaryota</taxon>
        <taxon>Viridiplantae</taxon>
        <taxon>Chlorophyta</taxon>
        <taxon>core chlorophytes</taxon>
        <taxon>Trebouxiophyceae</taxon>
        <taxon>Trebouxiales</taxon>
        <taxon>Trebouxiaceae</taxon>
        <taxon>Myrmecia</taxon>
    </lineage>
</organism>
<dbReference type="InterPro" id="IPR004827">
    <property type="entry name" value="bZIP"/>
</dbReference>
<feature type="compositionally biased region" description="Basic and acidic residues" evidence="1">
    <location>
        <begin position="68"/>
        <end position="87"/>
    </location>
</feature>
<reference evidence="3 4" key="1">
    <citation type="journal article" date="2024" name="Nat. Commun.">
        <title>Phylogenomics reveals the evolutionary origins of lichenization in chlorophyte algae.</title>
        <authorList>
            <person name="Puginier C."/>
            <person name="Libourel C."/>
            <person name="Otte J."/>
            <person name="Skaloud P."/>
            <person name="Haon M."/>
            <person name="Grisel S."/>
            <person name="Petersen M."/>
            <person name="Berrin J.G."/>
            <person name="Delaux P.M."/>
            <person name="Dal Grande F."/>
            <person name="Keller J."/>
        </authorList>
    </citation>
    <scope>NUCLEOTIDE SEQUENCE [LARGE SCALE GENOMIC DNA]</scope>
    <source>
        <strain evidence="3 4">SAG 2043</strain>
    </source>
</reference>
<dbReference type="Proteomes" id="UP001489004">
    <property type="component" value="Unassembled WGS sequence"/>
</dbReference>
<evidence type="ECO:0000259" key="2">
    <source>
        <dbReference type="PROSITE" id="PS00036"/>
    </source>
</evidence>
<dbReference type="GO" id="GO:0003700">
    <property type="term" value="F:DNA-binding transcription factor activity"/>
    <property type="evidence" value="ECO:0007669"/>
    <property type="project" value="InterPro"/>
</dbReference>
<proteinExistence type="predicted"/>
<evidence type="ECO:0000313" key="3">
    <source>
        <dbReference type="EMBL" id="KAK9817685.1"/>
    </source>
</evidence>